<evidence type="ECO:0000256" key="1">
    <source>
        <dbReference type="ARBA" id="ARBA00005921"/>
    </source>
</evidence>
<feature type="compositionally biased region" description="Basic residues" evidence="4">
    <location>
        <begin position="1"/>
        <end position="12"/>
    </location>
</feature>
<keyword evidence="6" id="KW-1185">Reference proteome</keyword>
<feature type="region of interest" description="Disordered" evidence="4">
    <location>
        <begin position="608"/>
        <end position="632"/>
    </location>
</feature>
<dbReference type="PANTHER" id="PTHR31580:SF49">
    <property type="entry name" value="FILAMENT-LIKE PLANT PROTEIN 3"/>
    <property type="match status" value="1"/>
</dbReference>
<sequence length="806" mass="89909">MDRRSWLWRRKSSDKSPGAETDSSVSGSGSLSSPSERFSDEHQESPNQNTQSPEVTSKVAPPDEDANDGVKILTEKLSAAIATITAKEELVKQHSKVAEEAVTGWEKAENEVVTLKQQLDIATKKNSSFEDRVVHLDGALKECLRQLRQVREEKNEKVQEAISKKSQDAEAKSELDIEMSDLLAQLETANAKVEAAASLESDLRLKLGSVETENASLRQELNSRLEELKIRTLERDLSTKTAETASKQHLESIKRVVKLEAECRRLKNMARKVTSFNDSKSFNDSQSDSGERLNECELSRSDSWSSALKIEKGPLKSHMPPSSEIGLMDDFLEMEKLAALPESEKRSRSLGPATSRDKHSTNDSSPLKSELDAMVGRIAELVEKIEIVESEKVHLASALSQCQNKLKISDAQLSSCQNQLKISQAQLRETNKKLGMLQAELDLANELRQAIDLELDDANVRREEAESQHRAIEDEREMLLSKVRFLEGEIEKERALYADSSEKCRALEDELSRMKHDYDKWQSQLASMNESKEAAEQELLSTTVMKEAAESQLKDVNSEAKSLLAKIGSLEKEAEKERQLSAEFSGKCKLLENELSRMKHDAESWRSQLASANGSKEAANRELQMTNAKKEEAESQLKTILAKVGTLEHEVEKERAMSAEFAAKCRKLEHELTKMKSEAGCQLSPISKDELDKQQEKELAVAANKMAECQKTIASLGNQLKSLAALEDLFLDSEKLLEVSEKESPLQNDVKPDTLSSDTALNTSTLSKEDDAKLAKDDAKAGMSLDRRDKHGLGKFFSRTKSTIKS</sequence>
<protein>
    <recommendedName>
        <fullName evidence="7">Filament-like plant protein</fullName>
    </recommendedName>
</protein>
<evidence type="ECO:0000313" key="6">
    <source>
        <dbReference type="Proteomes" id="UP000596660"/>
    </source>
</evidence>
<dbReference type="Pfam" id="PF05911">
    <property type="entry name" value="FPP"/>
    <property type="match status" value="2"/>
</dbReference>
<accession>A0A803L4W7</accession>
<dbReference type="SUPFAM" id="SSF57997">
    <property type="entry name" value="Tropomyosin"/>
    <property type="match status" value="1"/>
</dbReference>
<dbReference type="RefSeq" id="XP_021734651.1">
    <property type="nucleotide sequence ID" value="XM_021878959.1"/>
</dbReference>
<dbReference type="EnsemblPlants" id="AUR62006906-RA">
    <property type="protein sequence ID" value="AUR62006906-RA:cds"/>
    <property type="gene ID" value="AUR62006906"/>
</dbReference>
<dbReference type="RefSeq" id="XP_021734650.1">
    <property type="nucleotide sequence ID" value="XM_021878958.1"/>
</dbReference>
<evidence type="ECO:0000313" key="5">
    <source>
        <dbReference type="EnsemblPlants" id="AUR62006906-RA:cds"/>
    </source>
</evidence>
<gene>
    <name evidence="5" type="primary">LOC110701320</name>
</gene>
<evidence type="ECO:0008006" key="7">
    <source>
        <dbReference type="Google" id="ProtNLM"/>
    </source>
</evidence>
<evidence type="ECO:0000256" key="3">
    <source>
        <dbReference type="SAM" id="Coils"/>
    </source>
</evidence>
<organism evidence="5 6">
    <name type="scientific">Chenopodium quinoa</name>
    <name type="common">Quinoa</name>
    <dbReference type="NCBI Taxonomy" id="63459"/>
    <lineage>
        <taxon>Eukaryota</taxon>
        <taxon>Viridiplantae</taxon>
        <taxon>Streptophyta</taxon>
        <taxon>Embryophyta</taxon>
        <taxon>Tracheophyta</taxon>
        <taxon>Spermatophyta</taxon>
        <taxon>Magnoliopsida</taxon>
        <taxon>eudicotyledons</taxon>
        <taxon>Gunneridae</taxon>
        <taxon>Pentapetalae</taxon>
        <taxon>Caryophyllales</taxon>
        <taxon>Chenopodiaceae</taxon>
        <taxon>Chenopodioideae</taxon>
        <taxon>Atripliceae</taxon>
        <taxon>Chenopodium</taxon>
    </lineage>
</organism>
<feature type="compositionally biased region" description="Low complexity" evidence="4">
    <location>
        <begin position="23"/>
        <end position="36"/>
    </location>
</feature>
<dbReference type="InterPro" id="IPR008587">
    <property type="entry name" value="FPP_plant"/>
</dbReference>
<feature type="region of interest" description="Disordered" evidence="4">
    <location>
        <begin position="342"/>
        <end position="368"/>
    </location>
</feature>
<dbReference type="PANTHER" id="PTHR31580">
    <property type="entry name" value="FILAMENT-LIKE PLANT PROTEIN 4"/>
    <property type="match status" value="1"/>
</dbReference>
<dbReference type="OrthoDB" id="128924at2759"/>
<dbReference type="Proteomes" id="UP000596660">
    <property type="component" value="Unplaced"/>
</dbReference>
<dbReference type="Gramene" id="AUR62006906-RA">
    <property type="protein sequence ID" value="AUR62006906-RA:cds"/>
    <property type="gene ID" value="AUR62006906"/>
</dbReference>
<evidence type="ECO:0000256" key="2">
    <source>
        <dbReference type="ARBA" id="ARBA00023054"/>
    </source>
</evidence>
<feature type="compositionally biased region" description="Polar residues" evidence="4">
    <location>
        <begin position="45"/>
        <end position="55"/>
    </location>
</feature>
<feature type="compositionally biased region" description="Polar residues" evidence="4">
    <location>
        <begin position="754"/>
        <end position="766"/>
    </location>
</feature>
<dbReference type="GeneID" id="110701320"/>
<dbReference type="OMA" id="PMESTCE"/>
<evidence type="ECO:0000256" key="4">
    <source>
        <dbReference type="SAM" id="MobiDB-lite"/>
    </source>
</evidence>
<dbReference type="KEGG" id="cqi:110701320"/>
<keyword evidence="2 3" id="KW-0175">Coiled coil</keyword>
<feature type="compositionally biased region" description="Basic and acidic residues" evidence="4">
    <location>
        <begin position="767"/>
        <end position="786"/>
    </location>
</feature>
<feature type="region of interest" description="Disordered" evidence="4">
    <location>
        <begin position="277"/>
        <end position="296"/>
    </location>
</feature>
<reference evidence="5" key="1">
    <citation type="journal article" date="2017" name="Nature">
        <title>The genome of Chenopodium quinoa.</title>
        <authorList>
            <person name="Jarvis D.E."/>
            <person name="Ho Y.S."/>
            <person name="Lightfoot D.J."/>
            <person name="Schmoeckel S.M."/>
            <person name="Li B."/>
            <person name="Borm T.J.A."/>
            <person name="Ohyanagi H."/>
            <person name="Mineta K."/>
            <person name="Michell C.T."/>
            <person name="Saber N."/>
            <person name="Kharbatia N.M."/>
            <person name="Rupper R.R."/>
            <person name="Sharp A.R."/>
            <person name="Dally N."/>
            <person name="Boughton B.A."/>
            <person name="Woo Y.H."/>
            <person name="Gao G."/>
            <person name="Schijlen E.G.W.M."/>
            <person name="Guo X."/>
            <person name="Momin A.A."/>
            <person name="Negrao S."/>
            <person name="Al-Babili S."/>
            <person name="Gehring C."/>
            <person name="Roessner U."/>
            <person name="Jung C."/>
            <person name="Murphy K."/>
            <person name="Arold S.T."/>
            <person name="Gojobori T."/>
            <person name="van der Linden C.G."/>
            <person name="van Loo E.N."/>
            <person name="Jellen E.N."/>
            <person name="Maughan P.J."/>
            <person name="Tester M."/>
        </authorList>
    </citation>
    <scope>NUCLEOTIDE SEQUENCE [LARGE SCALE GENOMIC DNA]</scope>
    <source>
        <strain evidence="5">cv. PI 614886</strain>
    </source>
</reference>
<feature type="compositionally biased region" description="Polar residues" evidence="4">
    <location>
        <begin position="277"/>
        <end position="288"/>
    </location>
</feature>
<reference evidence="5" key="2">
    <citation type="submission" date="2021-03" db="UniProtKB">
        <authorList>
            <consortium name="EnsemblPlants"/>
        </authorList>
    </citation>
    <scope>IDENTIFICATION</scope>
</reference>
<feature type="region of interest" description="Disordered" evidence="4">
    <location>
        <begin position="1"/>
        <end position="71"/>
    </location>
</feature>
<proteinExistence type="inferred from homology"/>
<feature type="region of interest" description="Disordered" evidence="4">
    <location>
        <begin position="741"/>
        <end position="786"/>
    </location>
</feature>
<comment type="similarity">
    <text evidence="1">Belongs to the FPP family.</text>
</comment>
<feature type="coiled-coil region" evidence="3">
    <location>
        <begin position="105"/>
        <end position="199"/>
    </location>
</feature>
<name>A0A803L4W7_CHEQI</name>
<dbReference type="AlphaFoldDB" id="A0A803L4W7"/>